<keyword evidence="10" id="KW-0732">Signal</keyword>
<sequence length="710" mass="80357">MLKDRPLVASLVSACAIAVLTPTAAWAQYTDETLSSSFPEFQNDEVLPPEVLTTTRLRQSKTRVPGSTTIITGDMIRDLGVMNLVEVFRLVPGMVVAEVGSNTPVTSYHGTVHYEQRRLQIQVDGRTAYRASLSDMDWIAMPVALELIERIEVSRGPNSAAYGINAFLASINIITRSPADTAGAEAYTSVGSRGHLRTFTSVGDANQDGSWRLAYEKRKSNGFDTQVEGGEEIPFHDGYNTNNVNFDSILKLAGNNALELRAGVVDGVNQEDQFKSGKLGATTNPDIVMDDYYLQTRFDGYISDDHFYHVQVSYQNQKRRQRWSVEIPANEFAAILPPGSPSFPTNQGPFVADLNEDIEESRLEFEVQDTLIFTPNLKLVSGLGYREDTYRSETFFNGRGHNYQGRAFGNLEFSPSRWLTLNAGGNWEQTTTTHEGYFSPRVAANFIFQNNHALRFVFSKAVRTPDAFEQNPDWSYTVRNVQPPFQALENQRFLVEDLVQTFSDRPSTFGEELEEERITSREISYFGQFNLDKALFLLELRYFNDDLDDMISGVINEEDWFIDNNVALEQEGFELETSLELAGTTLRATYGYLHQRGQYTGDPNKLVSDDQEYVVDLLGRLSARHSGSVAWIQELPMGFSGAAVLYWTDEFRRDQFERADFRISRRIDQPTFSYELALTMQHYLVRDPATSPDNIIEDHNQFFVEAGIRF</sequence>
<keyword evidence="4 8" id="KW-0812">Transmembrane</keyword>
<dbReference type="GO" id="GO:0015344">
    <property type="term" value="F:siderophore uptake transmembrane transporter activity"/>
    <property type="evidence" value="ECO:0007669"/>
    <property type="project" value="TreeGrafter"/>
</dbReference>
<dbReference type="PANTHER" id="PTHR30069">
    <property type="entry name" value="TONB-DEPENDENT OUTER MEMBRANE RECEPTOR"/>
    <property type="match status" value="1"/>
</dbReference>
<dbReference type="InterPro" id="IPR000531">
    <property type="entry name" value="Beta-barrel_TonB"/>
</dbReference>
<evidence type="ECO:0000256" key="6">
    <source>
        <dbReference type="ARBA" id="ARBA00023136"/>
    </source>
</evidence>
<evidence type="ECO:0000313" key="14">
    <source>
        <dbReference type="Proteomes" id="UP000229044"/>
    </source>
</evidence>
<evidence type="ECO:0000259" key="11">
    <source>
        <dbReference type="Pfam" id="PF00593"/>
    </source>
</evidence>
<organism evidence="13 14">
    <name type="scientific">Marinobacter guineae</name>
    <dbReference type="NCBI Taxonomy" id="432303"/>
    <lineage>
        <taxon>Bacteria</taxon>
        <taxon>Pseudomonadati</taxon>
        <taxon>Pseudomonadota</taxon>
        <taxon>Gammaproteobacteria</taxon>
        <taxon>Pseudomonadales</taxon>
        <taxon>Marinobacteraceae</taxon>
        <taxon>Marinobacter</taxon>
    </lineage>
</organism>
<evidence type="ECO:0000256" key="2">
    <source>
        <dbReference type="ARBA" id="ARBA00022448"/>
    </source>
</evidence>
<keyword evidence="13" id="KW-0675">Receptor</keyword>
<dbReference type="GO" id="GO:0009279">
    <property type="term" value="C:cell outer membrane"/>
    <property type="evidence" value="ECO:0007669"/>
    <property type="project" value="UniProtKB-SubCell"/>
</dbReference>
<keyword evidence="6 8" id="KW-0472">Membrane</keyword>
<dbReference type="Proteomes" id="UP000229044">
    <property type="component" value="Unassembled WGS sequence"/>
</dbReference>
<evidence type="ECO:0000256" key="4">
    <source>
        <dbReference type="ARBA" id="ARBA00022692"/>
    </source>
</evidence>
<dbReference type="InterPro" id="IPR012910">
    <property type="entry name" value="Plug_dom"/>
</dbReference>
<keyword evidence="5 9" id="KW-0798">TonB box</keyword>
<dbReference type="OrthoDB" id="9758929at2"/>
<accession>A0A2G1VHC0</accession>
<keyword evidence="3 8" id="KW-1134">Transmembrane beta strand</keyword>
<feature type="chain" id="PRO_5013585359" evidence="10">
    <location>
        <begin position="28"/>
        <end position="710"/>
    </location>
</feature>
<protein>
    <submittedName>
        <fullName evidence="13">TonB-dependent receptor</fullName>
    </submittedName>
</protein>
<dbReference type="PANTHER" id="PTHR30069:SF27">
    <property type="entry name" value="BLL4766 PROTEIN"/>
    <property type="match status" value="1"/>
</dbReference>
<feature type="domain" description="TonB-dependent receptor-like beta-barrel" evidence="11">
    <location>
        <begin position="281"/>
        <end position="650"/>
    </location>
</feature>
<dbReference type="InterPro" id="IPR037066">
    <property type="entry name" value="Plug_dom_sf"/>
</dbReference>
<evidence type="ECO:0000256" key="7">
    <source>
        <dbReference type="ARBA" id="ARBA00023237"/>
    </source>
</evidence>
<comment type="caution">
    <text evidence="13">The sequence shown here is derived from an EMBL/GenBank/DDBJ whole genome shotgun (WGS) entry which is preliminary data.</text>
</comment>
<dbReference type="AlphaFoldDB" id="A0A2G1VHC0"/>
<dbReference type="InterPro" id="IPR039426">
    <property type="entry name" value="TonB-dep_rcpt-like"/>
</dbReference>
<evidence type="ECO:0000256" key="8">
    <source>
        <dbReference type="PROSITE-ProRule" id="PRU01360"/>
    </source>
</evidence>
<evidence type="ECO:0000256" key="5">
    <source>
        <dbReference type="ARBA" id="ARBA00023077"/>
    </source>
</evidence>
<dbReference type="EMBL" id="NTFI01000001">
    <property type="protein sequence ID" value="PHQ26114.1"/>
    <property type="molecule type" value="Genomic_DNA"/>
</dbReference>
<dbReference type="Pfam" id="PF07715">
    <property type="entry name" value="Plug"/>
    <property type="match status" value="1"/>
</dbReference>
<proteinExistence type="inferred from homology"/>
<evidence type="ECO:0000256" key="10">
    <source>
        <dbReference type="SAM" id="SignalP"/>
    </source>
</evidence>
<reference evidence="13 14" key="1">
    <citation type="submission" date="2017-09" db="EMBL/GenBank/DDBJ databases">
        <title>The draft genome sequences of Marinobacter guineae M3B.</title>
        <authorList>
            <person name="Cao J."/>
        </authorList>
    </citation>
    <scope>NUCLEOTIDE SEQUENCE [LARGE SCALE GENOMIC DNA]</scope>
    <source>
        <strain evidence="13 14">M3B</strain>
    </source>
</reference>
<evidence type="ECO:0000256" key="1">
    <source>
        <dbReference type="ARBA" id="ARBA00004571"/>
    </source>
</evidence>
<keyword evidence="14" id="KW-1185">Reference proteome</keyword>
<dbReference type="SUPFAM" id="SSF56935">
    <property type="entry name" value="Porins"/>
    <property type="match status" value="1"/>
</dbReference>
<keyword evidence="2 8" id="KW-0813">Transport</keyword>
<dbReference type="Pfam" id="PF00593">
    <property type="entry name" value="TonB_dep_Rec_b-barrel"/>
    <property type="match status" value="1"/>
</dbReference>
<evidence type="ECO:0000259" key="12">
    <source>
        <dbReference type="Pfam" id="PF07715"/>
    </source>
</evidence>
<name>A0A2G1VHC0_9GAMM</name>
<dbReference type="Gene3D" id="2.170.130.10">
    <property type="entry name" value="TonB-dependent receptor, plug domain"/>
    <property type="match status" value="1"/>
</dbReference>
<comment type="similarity">
    <text evidence="8 9">Belongs to the TonB-dependent receptor family.</text>
</comment>
<gene>
    <name evidence="13" type="ORF">CLH62_00440</name>
</gene>
<comment type="subcellular location">
    <subcellularLocation>
        <location evidence="1 8">Cell outer membrane</location>
        <topology evidence="1 8">Multi-pass membrane protein</topology>
    </subcellularLocation>
</comment>
<dbReference type="GO" id="GO:0044718">
    <property type="term" value="P:siderophore transmembrane transport"/>
    <property type="evidence" value="ECO:0007669"/>
    <property type="project" value="TreeGrafter"/>
</dbReference>
<dbReference type="Gene3D" id="2.40.170.20">
    <property type="entry name" value="TonB-dependent receptor, beta-barrel domain"/>
    <property type="match status" value="1"/>
</dbReference>
<dbReference type="InterPro" id="IPR036942">
    <property type="entry name" value="Beta-barrel_TonB_sf"/>
</dbReference>
<feature type="domain" description="TonB-dependent receptor plug" evidence="12">
    <location>
        <begin position="61"/>
        <end position="166"/>
    </location>
</feature>
<evidence type="ECO:0000256" key="3">
    <source>
        <dbReference type="ARBA" id="ARBA00022452"/>
    </source>
</evidence>
<evidence type="ECO:0000313" key="13">
    <source>
        <dbReference type="EMBL" id="PHQ26114.1"/>
    </source>
</evidence>
<evidence type="ECO:0000256" key="9">
    <source>
        <dbReference type="RuleBase" id="RU003357"/>
    </source>
</evidence>
<dbReference type="PROSITE" id="PS52016">
    <property type="entry name" value="TONB_DEPENDENT_REC_3"/>
    <property type="match status" value="1"/>
</dbReference>
<keyword evidence="7 8" id="KW-0998">Cell outer membrane</keyword>
<feature type="signal peptide" evidence="10">
    <location>
        <begin position="1"/>
        <end position="27"/>
    </location>
</feature>